<sequence>MAFSTYSDLKSKIAKYLARSGLDTEIADAIAMFESEYNAGEDNYFSESVFPFTTVAGTALVTLPSDFNEPVSLSMDKYGDVPIISLASLQNRAVVTQGRPTAAALYPGSRLKLSATPDAVYSLELIYEANLAALSDASPTNWMLQKYPNVYVYGALKYMLDYLQDGVRADTIERKYLGFLNGIQGKKASKKLGNNAVMQTSGRLP</sequence>
<reference evidence="1 2" key="1">
    <citation type="submission" date="2016-05" db="EMBL/GenBank/DDBJ databases">
        <authorList>
            <person name="Lavstsen T."/>
            <person name="Jespersen J.S."/>
        </authorList>
    </citation>
    <scope>NUCLEOTIDE SEQUENCE [LARGE SCALE GENOMIC DNA]</scope>
    <source>
        <strain evidence="1 2">KCJ1736</strain>
    </source>
</reference>
<evidence type="ECO:0000313" key="2">
    <source>
        <dbReference type="Proteomes" id="UP000077098"/>
    </source>
</evidence>
<evidence type="ECO:0000313" key="1">
    <source>
        <dbReference type="EMBL" id="OAE37643.1"/>
    </source>
</evidence>
<organism evidence="1 2">
    <name type="scientific">Agrobacterium tumefaciens</name>
    <dbReference type="NCBI Taxonomy" id="358"/>
    <lineage>
        <taxon>Bacteria</taxon>
        <taxon>Pseudomonadati</taxon>
        <taxon>Pseudomonadota</taxon>
        <taxon>Alphaproteobacteria</taxon>
        <taxon>Hyphomicrobiales</taxon>
        <taxon>Rhizobiaceae</taxon>
        <taxon>Rhizobium/Agrobacterium group</taxon>
        <taxon>Agrobacterium</taxon>
        <taxon>Agrobacterium tumefaciens complex</taxon>
    </lineage>
</organism>
<name>A0A176WW68_AGRTU</name>
<gene>
    <name evidence="1" type="ORF">A7J57_08680</name>
</gene>
<dbReference type="Proteomes" id="UP000077098">
    <property type="component" value="Unassembled WGS sequence"/>
</dbReference>
<proteinExistence type="predicted"/>
<comment type="caution">
    <text evidence="1">The sequence shown here is derived from an EMBL/GenBank/DDBJ whole genome shotgun (WGS) entry which is preliminary data.</text>
</comment>
<dbReference type="AlphaFoldDB" id="A0A176WW68"/>
<dbReference type="EMBL" id="LXPS01000039">
    <property type="protein sequence ID" value="OAE37643.1"/>
    <property type="molecule type" value="Genomic_DNA"/>
</dbReference>
<dbReference type="Pfam" id="PF24175">
    <property type="entry name" value="SU10_adaptor"/>
    <property type="match status" value="1"/>
</dbReference>
<protein>
    <submittedName>
        <fullName evidence="1">Uncharacterized protein</fullName>
    </submittedName>
</protein>
<dbReference type="InterPro" id="IPR056209">
    <property type="entry name" value="SU10_adaptor"/>
</dbReference>
<accession>A0A176WW68</accession>
<dbReference type="RefSeq" id="WP_063951324.1">
    <property type="nucleotide sequence ID" value="NZ_LXPS01000039.1"/>
</dbReference>